<accession>A0AAV5DA91</accession>
<dbReference type="PANTHER" id="PTHR31425:SF54">
    <property type="entry name" value="OS07G0483500 PROTEIN"/>
    <property type="match status" value="1"/>
</dbReference>
<feature type="domain" description="C2" evidence="2">
    <location>
        <begin position="1"/>
        <end position="107"/>
    </location>
</feature>
<dbReference type="AlphaFoldDB" id="A0AAV5DA91"/>
<reference evidence="3" key="1">
    <citation type="journal article" date="2018" name="DNA Res.">
        <title>Multiple hybrid de novo genome assembly of finger millet, an orphan allotetraploid crop.</title>
        <authorList>
            <person name="Hatakeyama M."/>
            <person name="Aluri S."/>
            <person name="Balachadran M.T."/>
            <person name="Sivarajan S.R."/>
            <person name="Patrignani A."/>
            <person name="Gruter S."/>
            <person name="Poveda L."/>
            <person name="Shimizu-Inatsugi R."/>
            <person name="Baeten J."/>
            <person name="Francoijs K.J."/>
            <person name="Nataraja K.N."/>
            <person name="Reddy Y.A.N."/>
            <person name="Phadnis S."/>
            <person name="Ravikumar R.L."/>
            <person name="Schlapbach R."/>
            <person name="Sreeman S.M."/>
            <person name="Shimizu K.K."/>
        </authorList>
    </citation>
    <scope>NUCLEOTIDE SEQUENCE</scope>
</reference>
<dbReference type="SMART" id="SM00239">
    <property type="entry name" value="C2"/>
    <property type="match status" value="1"/>
</dbReference>
<feature type="region of interest" description="Disordered" evidence="1">
    <location>
        <begin position="150"/>
        <end position="234"/>
    </location>
</feature>
<evidence type="ECO:0000259" key="2">
    <source>
        <dbReference type="PROSITE" id="PS50004"/>
    </source>
</evidence>
<protein>
    <recommendedName>
        <fullName evidence="2">C2 domain-containing protein</fullName>
    </recommendedName>
</protein>
<dbReference type="Pfam" id="PF00168">
    <property type="entry name" value="C2"/>
    <property type="match status" value="1"/>
</dbReference>
<dbReference type="PANTHER" id="PTHR31425">
    <property type="entry name" value="PHOSPHORIBOSYLANTHRANILATE TRANSFERASE ISOFORM 1"/>
    <property type="match status" value="1"/>
</dbReference>
<gene>
    <name evidence="3" type="primary">ga25275</name>
    <name evidence="3" type="ORF">PR202_ga25275</name>
</gene>
<dbReference type="Gene3D" id="2.60.40.150">
    <property type="entry name" value="C2 domain"/>
    <property type="match status" value="1"/>
</dbReference>
<feature type="compositionally biased region" description="Polar residues" evidence="1">
    <location>
        <begin position="150"/>
        <end position="167"/>
    </location>
</feature>
<evidence type="ECO:0000256" key="1">
    <source>
        <dbReference type="SAM" id="MobiDB-lite"/>
    </source>
</evidence>
<keyword evidence="4" id="KW-1185">Reference proteome</keyword>
<dbReference type="Proteomes" id="UP001054889">
    <property type="component" value="Unassembled WGS sequence"/>
</dbReference>
<proteinExistence type="predicted"/>
<name>A0AAV5DA91_ELECO</name>
<dbReference type="InterPro" id="IPR035892">
    <property type="entry name" value="C2_domain_sf"/>
</dbReference>
<sequence length="234" mass="26144">MSNLKLGVEVVSAHDLLPKEQGTANAFVEVEFDDQKFRTAIKDRDLNPVWNEQFYFNISDPSRLQELHLEAYVYHANRVSNSKACLGKVRISGTSFDTQPDAAHLPYPLEKRTVLSRARGELGLRVFLTDDPSVRVSAPGPEFDLLSTPTTAQEQAAANSIPNPFQETRSDQVRQFQHPPREQHRPAPMNGQQYYSEGSYGNQQQRTFSAIENKAGCPSTSGTKDVCSRPTAAY</sequence>
<dbReference type="CDD" id="cd04022">
    <property type="entry name" value="C2A_MCTP_PRT_plant"/>
    <property type="match status" value="1"/>
</dbReference>
<dbReference type="InterPro" id="IPR000008">
    <property type="entry name" value="C2_dom"/>
</dbReference>
<reference evidence="3" key="2">
    <citation type="submission" date="2021-12" db="EMBL/GenBank/DDBJ databases">
        <title>Resequencing data analysis of finger millet.</title>
        <authorList>
            <person name="Hatakeyama M."/>
            <person name="Aluri S."/>
            <person name="Balachadran M.T."/>
            <person name="Sivarajan S.R."/>
            <person name="Poveda L."/>
            <person name="Shimizu-Inatsugi R."/>
            <person name="Schlapbach R."/>
            <person name="Sreeman S.M."/>
            <person name="Shimizu K.K."/>
        </authorList>
    </citation>
    <scope>NUCLEOTIDE SEQUENCE</scope>
</reference>
<dbReference type="FunFam" id="2.60.40.150:FF:000323">
    <property type="entry name" value="C2 calcium/lipid-binding plant phosphoribosyltransferase family protein"/>
    <property type="match status" value="1"/>
</dbReference>
<organism evidence="3 4">
    <name type="scientific">Eleusine coracana subsp. coracana</name>
    <dbReference type="NCBI Taxonomy" id="191504"/>
    <lineage>
        <taxon>Eukaryota</taxon>
        <taxon>Viridiplantae</taxon>
        <taxon>Streptophyta</taxon>
        <taxon>Embryophyta</taxon>
        <taxon>Tracheophyta</taxon>
        <taxon>Spermatophyta</taxon>
        <taxon>Magnoliopsida</taxon>
        <taxon>Liliopsida</taxon>
        <taxon>Poales</taxon>
        <taxon>Poaceae</taxon>
        <taxon>PACMAD clade</taxon>
        <taxon>Chloridoideae</taxon>
        <taxon>Cynodonteae</taxon>
        <taxon>Eleusininae</taxon>
        <taxon>Eleusine</taxon>
    </lineage>
</organism>
<dbReference type="PROSITE" id="PS50004">
    <property type="entry name" value="C2"/>
    <property type="match status" value="1"/>
</dbReference>
<comment type="caution">
    <text evidence="3">The sequence shown here is derived from an EMBL/GenBank/DDBJ whole genome shotgun (WGS) entry which is preliminary data.</text>
</comment>
<dbReference type="InterPro" id="IPR047259">
    <property type="entry name" value="QUIRKY-like"/>
</dbReference>
<feature type="compositionally biased region" description="Polar residues" evidence="1">
    <location>
        <begin position="190"/>
        <end position="210"/>
    </location>
</feature>
<dbReference type="EMBL" id="BQKI01000014">
    <property type="protein sequence ID" value="GJN07442.1"/>
    <property type="molecule type" value="Genomic_DNA"/>
</dbReference>
<evidence type="ECO:0000313" key="4">
    <source>
        <dbReference type="Proteomes" id="UP001054889"/>
    </source>
</evidence>
<dbReference type="SUPFAM" id="SSF49562">
    <property type="entry name" value="C2 domain (Calcium/lipid-binding domain, CaLB)"/>
    <property type="match status" value="1"/>
</dbReference>
<evidence type="ECO:0000313" key="3">
    <source>
        <dbReference type="EMBL" id="GJN07442.1"/>
    </source>
</evidence>